<proteinExistence type="predicted"/>
<dbReference type="EMBL" id="JAGKSP010000001">
    <property type="protein sequence ID" value="MBP3961605.1"/>
    <property type="molecule type" value="Genomic_DNA"/>
</dbReference>
<protein>
    <recommendedName>
        <fullName evidence="4">KTSC domain-containing protein</fullName>
    </recommendedName>
</protein>
<evidence type="ECO:0000313" key="3">
    <source>
        <dbReference type="Proteomes" id="UP000673394"/>
    </source>
</evidence>
<dbReference type="RefSeq" id="WP_210655155.1">
    <property type="nucleotide sequence ID" value="NZ_JAGKSP010000001.1"/>
</dbReference>
<reference evidence="1 3" key="1">
    <citation type="submission" date="2021-04" db="EMBL/GenBank/DDBJ databases">
        <title>Paenibacillus sp. DLE-14 whole genome sequence.</title>
        <authorList>
            <person name="Ham Y.J."/>
        </authorList>
    </citation>
    <scope>NUCLEOTIDE SEQUENCE [LARGE SCALE GENOMIC DNA]</scope>
    <source>
        <strain evidence="1 3">DLE-14</strain>
    </source>
</reference>
<gene>
    <name evidence="1" type="ORF">I8J30_02695</name>
    <name evidence="2" type="ORF">I8J30_13500</name>
</gene>
<name>A0ABS5C6Y0_9BACL</name>
<comment type="caution">
    <text evidence="1">The sequence shown here is derived from an EMBL/GenBank/DDBJ whole genome shotgun (WGS) entry which is preliminary data.</text>
</comment>
<evidence type="ECO:0008006" key="4">
    <source>
        <dbReference type="Google" id="ProtNLM"/>
    </source>
</evidence>
<evidence type="ECO:0000313" key="1">
    <source>
        <dbReference type="EMBL" id="MBP3961605.1"/>
    </source>
</evidence>
<dbReference type="EMBL" id="JAGKSP010000004">
    <property type="protein sequence ID" value="MBP3963725.1"/>
    <property type="molecule type" value="Genomic_DNA"/>
</dbReference>
<dbReference type="Proteomes" id="UP000673394">
    <property type="component" value="Unassembled WGS sequence"/>
</dbReference>
<organism evidence="1 3">
    <name type="scientific">Paenibacillus lignilyticus</name>
    <dbReference type="NCBI Taxonomy" id="1172615"/>
    <lineage>
        <taxon>Bacteria</taxon>
        <taxon>Bacillati</taxon>
        <taxon>Bacillota</taxon>
        <taxon>Bacilli</taxon>
        <taxon>Bacillales</taxon>
        <taxon>Paenibacillaceae</taxon>
        <taxon>Paenibacillus</taxon>
    </lineage>
</organism>
<keyword evidence="3" id="KW-1185">Reference proteome</keyword>
<sequence>MELSWLSSVEAGVIHVTFNDDVSEDLINLHHYETPFKVMPELVRDYFASRRARTSHK</sequence>
<accession>A0ABS5C6Y0</accession>
<evidence type="ECO:0000313" key="2">
    <source>
        <dbReference type="EMBL" id="MBP3963725.1"/>
    </source>
</evidence>